<dbReference type="Pfam" id="PF25058">
    <property type="entry name" value="ARM_TT21"/>
    <property type="match status" value="1"/>
</dbReference>
<dbReference type="Pfam" id="PF25063">
    <property type="entry name" value="ARM_TT21_C"/>
    <property type="match status" value="1"/>
</dbReference>
<comment type="caution">
    <text evidence="11">The sequence shown here is derived from an EMBL/GenBank/DDBJ whole genome shotgun (WGS) entry which is preliminary data.</text>
</comment>
<accession>A0A232EYK3</accession>
<evidence type="ECO:0000259" key="9">
    <source>
        <dbReference type="Pfam" id="PF25064"/>
    </source>
</evidence>
<feature type="repeat" description="TPR" evidence="4">
    <location>
        <begin position="880"/>
        <end position="913"/>
    </location>
</feature>
<evidence type="ECO:0008006" key="13">
    <source>
        <dbReference type="Google" id="ProtNLM"/>
    </source>
</evidence>
<dbReference type="FunFam" id="1.25.40.10:FF:000219">
    <property type="entry name" value="Tetratricopeptide repeat domain 21B"/>
    <property type="match status" value="1"/>
</dbReference>
<dbReference type="Pfam" id="PF25060">
    <property type="entry name" value="ARM_TT21_2nd"/>
    <property type="match status" value="1"/>
</dbReference>
<evidence type="ECO:0000256" key="2">
    <source>
        <dbReference type="ARBA" id="ARBA00022737"/>
    </source>
</evidence>
<dbReference type="GO" id="GO:0005929">
    <property type="term" value="C:cilium"/>
    <property type="evidence" value="ECO:0007669"/>
    <property type="project" value="GOC"/>
</dbReference>
<keyword evidence="2" id="KW-0677">Repeat</keyword>
<dbReference type="Proteomes" id="UP000215335">
    <property type="component" value="Unassembled WGS sequence"/>
</dbReference>
<dbReference type="GO" id="GO:0016616">
    <property type="term" value="F:oxidoreductase activity, acting on the CH-OH group of donors, NAD or NADP as acceptor"/>
    <property type="evidence" value="ECO:0007669"/>
    <property type="project" value="InterPro"/>
</dbReference>
<dbReference type="SUPFAM" id="SSF56327">
    <property type="entry name" value="LDH C-terminal domain-like"/>
    <property type="match status" value="1"/>
</dbReference>
<dbReference type="InterPro" id="IPR056833">
    <property type="entry name" value="ARM_TT21_N"/>
</dbReference>
<feature type="domain" description="Tetratricopeptide repeat protein 21A/21B C-terminal ARM" evidence="8">
    <location>
        <begin position="1094"/>
        <end position="1304"/>
    </location>
</feature>
<proteinExistence type="inferred from homology"/>
<feature type="repeat" description="TPR" evidence="4">
    <location>
        <begin position="914"/>
        <end position="947"/>
    </location>
</feature>
<dbReference type="GO" id="GO:0061512">
    <property type="term" value="P:protein localization to cilium"/>
    <property type="evidence" value="ECO:0007669"/>
    <property type="project" value="TreeGrafter"/>
</dbReference>
<evidence type="ECO:0000313" key="12">
    <source>
        <dbReference type="Proteomes" id="UP000215335"/>
    </source>
</evidence>
<feature type="domain" description="Lactate/malate dehydrogenase C-terminal" evidence="5">
    <location>
        <begin position="1484"/>
        <end position="1646"/>
    </location>
</feature>
<evidence type="ECO:0000259" key="6">
    <source>
        <dbReference type="Pfam" id="PF25060"/>
    </source>
</evidence>
<dbReference type="Pfam" id="PF25068">
    <property type="entry name" value="ARM_TT21_4th"/>
    <property type="match status" value="1"/>
</dbReference>
<feature type="domain" description="Tetratricopeptide repeat protein 21A/21B second ARM" evidence="6">
    <location>
        <begin position="270"/>
        <end position="541"/>
    </location>
</feature>
<evidence type="ECO:0000259" key="10">
    <source>
        <dbReference type="Pfam" id="PF25068"/>
    </source>
</evidence>
<dbReference type="Gene3D" id="3.90.110.10">
    <property type="entry name" value="Lactate dehydrogenase/glycoside hydrolase, family 4, C-terminal"/>
    <property type="match status" value="1"/>
</dbReference>
<evidence type="ECO:0000256" key="1">
    <source>
        <dbReference type="ARBA" id="ARBA00010935"/>
    </source>
</evidence>
<evidence type="ECO:0000259" key="5">
    <source>
        <dbReference type="Pfam" id="PF02866"/>
    </source>
</evidence>
<keyword evidence="3 4" id="KW-0802">TPR repeat</keyword>
<dbReference type="STRING" id="543379.A0A232EYK3"/>
<evidence type="ECO:0000313" key="11">
    <source>
        <dbReference type="EMBL" id="OXU23425.1"/>
    </source>
</evidence>
<dbReference type="SUPFAM" id="SSF51735">
    <property type="entry name" value="NAD(P)-binding Rossmann-fold domains"/>
    <property type="match status" value="1"/>
</dbReference>
<dbReference type="Gene3D" id="1.25.40.10">
    <property type="entry name" value="Tetratricopeptide repeat domain"/>
    <property type="match status" value="6"/>
</dbReference>
<dbReference type="OrthoDB" id="10259630at2759"/>
<dbReference type="InterPro" id="IPR019734">
    <property type="entry name" value="TPR_rpt"/>
</dbReference>
<dbReference type="FunFam" id="1.25.40.10:FF:000197">
    <property type="entry name" value="Tetratricopeptide repeat domain 21B"/>
    <property type="match status" value="1"/>
</dbReference>
<keyword evidence="12" id="KW-1185">Reference proteome</keyword>
<dbReference type="InterPro" id="IPR011990">
    <property type="entry name" value="TPR-like_helical_dom_sf"/>
</dbReference>
<dbReference type="SMART" id="SM00028">
    <property type="entry name" value="TPR"/>
    <property type="match status" value="12"/>
</dbReference>
<dbReference type="InterPro" id="IPR056835">
    <property type="entry name" value="ARM_TT21_5th"/>
</dbReference>
<protein>
    <recommendedName>
        <fullName evidence="13">Tetratricopeptide repeat protein 21B</fullName>
    </recommendedName>
</protein>
<dbReference type="GO" id="GO:0035721">
    <property type="term" value="P:intraciliary retrograde transport"/>
    <property type="evidence" value="ECO:0007669"/>
    <property type="project" value="TreeGrafter"/>
</dbReference>
<dbReference type="Pfam" id="PF25062">
    <property type="entry name" value="ARM_TT21_N"/>
    <property type="match status" value="1"/>
</dbReference>
<feature type="domain" description="Tetratricopeptide repeat protein 21A/21B fifth ARM repeats" evidence="9">
    <location>
        <begin position="948"/>
        <end position="1064"/>
    </location>
</feature>
<dbReference type="InterPro" id="IPR056832">
    <property type="entry name" value="ARM_TT21_2nd"/>
</dbReference>
<dbReference type="InterPro" id="IPR056834">
    <property type="entry name" value="ARM_TT21_C"/>
</dbReference>
<dbReference type="PROSITE" id="PS50005">
    <property type="entry name" value="TPR"/>
    <property type="match status" value="3"/>
</dbReference>
<dbReference type="Gene3D" id="3.40.50.720">
    <property type="entry name" value="NAD(P)-binding Rossmann-like Domain"/>
    <property type="match status" value="1"/>
</dbReference>
<evidence type="ECO:0000256" key="4">
    <source>
        <dbReference type="PROSITE-ProRule" id="PRU00339"/>
    </source>
</evidence>
<evidence type="ECO:0000259" key="7">
    <source>
        <dbReference type="Pfam" id="PF25062"/>
    </source>
</evidence>
<dbReference type="InterPro" id="IPR022383">
    <property type="entry name" value="Lactate/malate_DH_C"/>
</dbReference>
<organism evidence="11 12">
    <name type="scientific">Trichomalopsis sarcophagae</name>
    <dbReference type="NCBI Taxonomy" id="543379"/>
    <lineage>
        <taxon>Eukaryota</taxon>
        <taxon>Metazoa</taxon>
        <taxon>Ecdysozoa</taxon>
        <taxon>Arthropoda</taxon>
        <taxon>Hexapoda</taxon>
        <taxon>Insecta</taxon>
        <taxon>Pterygota</taxon>
        <taxon>Neoptera</taxon>
        <taxon>Endopterygota</taxon>
        <taxon>Hymenoptera</taxon>
        <taxon>Apocrita</taxon>
        <taxon>Proctotrupomorpha</taxon>
        <taxon>Chalcidoidea</taxon>
        <taxon>Pteromalidae</taxon>
        <taxon>Pteromalinae</taxon>
        <taxon>Trichomalopsis</taxon>
    </lineage>
</organism>
<dbReference type="InterPro" id="IPR040364">
    <property type="entry name" value="TTC21A/TTC21B"/>
</dbReference>
<reference evidence="11 12" key="1">
    <citation type="journal article" date="2017" name="Curr. Biol.">
        <title>The Evolution of Venom by Co-option of Single-Copy Genes.</title>
        <authorList>
            <person name="Martinson E.O."/>
            <person name="Mrinalini"/>
            <person name="Kelkar Y.D."/>
            <person name="Chang C.H."/>
            <person name="Werren J.H."/>
        </authorList>
    </citation>
    <scope>NUCLEOTIDE SEQUENCE [LARGE SCALE GENOMIC DNA]</scope>
    <source>
        <strain evidence="11 12">Alberta</strain>
        <tissue evidence="11">Whole body</tissue>
    </source>
</reference>
<dbReference type="SUPFAM" id="SSF48452">
    <property type="entry name" value="TPR-like"/>
    <property type="match status" value="5"/>
</dbReference>
<dbReference type="InterPro" id="IPR036291">
    <property type="entry name" value="NAD(P)-bd_dom_sf"/>
</dbReference>
<dbReference type="GO" id="GO:0030991">
    <property type="term" value="C:intraciliary transport particle A"/>
    <property type="evidence" value="ECO:0007669"/>
    <property type="project" value="TreeGrafter"/>
</dbReference>
<dbReference type="InterPro" id="IPR056836">
    <property type="entry name" value="ARM_TT21_4th"/>
</dbReference>
<name>A0A232EYK3_9HYME</name>
<feature type="repeat" description="TPR" evidence="4">
    <location>
        <begin position="719"/>
        <end position="752"/>
    </location>
</feature>
<dbReference type="Pfam" id="PF13181">
    <property type="entry name" value="TPR_8"/>
    <property type="match status" value="1"/>
</dbReference>
<evidence type="ECO:0000256" key="3">
    <source>
        <dbReference type="ARBA" id="ARBA00022803"/>
    </source>
</evidence>
<dbReference type="PANTHER" id="PTHR14699">
    <property type="entry name" value="STI2 PROTEIN-RELATED"/>
    <property type="match status" value="1"/>
</dbReference>
<comment type="similarity">
    <text evidence="1">Belongs to the TTC21 family.</text>
</comment>
<dbReference type="Pfam" id="PF25064">
    <property type="entry name" value="ARM_TT21_5th"/>
    <property type="match status" value="1"/>
</dbReference>
<feature type="domain" description="Tetratricopeptide repeat protein 21A/21B fourth ARM" evidence="10">
    <location>
        <begin position="755"/>
        <end position="907"/>
    </location>
</feature>
<dbReference type="InterPro" id="IPR015955">
    <property type="entry name" value="Lactate_DH/Glyco_Ohase_4_C"/>
</dbReference>
<dbReference type="Pfam" id="PF02866">
    <property type="entry name" value="Ldh_1_C"/>
    <property type="match status" value="1"/>
</dbReference>
<evidence type="ECO:0000259" key="8">
    <source>
        <dbReference type="Pfam" id="PF25063"/>
    </source>
</evidence>
<gene>
    <name evidence="11" type="ORF">TSAR_006108</name>
</gene>
<sequence length="1671" mass="187909">MDEIEYEGILQWCCQKQYYNDMLSYARQAIDAFSSNDRLKILLCLSCALNGHSKEAMKHTTSMIAANDQSDATLSALLIQSYIYKMQGPTDRMSVAQVDTRIREDRRKASPAALSLGAIVLLLLGKLDKAKEYSDRAYKLNPTDTYILLAKGWTSLTPDDLAENPGIYFEQVLKENNRHMSALLGSAKCRELAGDHSGAMLILNPLIVRYPKLAIPLVEKMNNLLAMKEWDQVIETTNRILSFESTNIDAFKMRTIVVLCKDGDYNEAVKHVQTFFRNLVVAEPKNTELFVDNIKLFSRIAVKNQNILAELFKVTDKMSQQNTGNATLLIELGDLCACMGKQKDAEHWYRGAVRLDESSFDGLLGLARCQLHDAAPAAESLARQQLDFLAQIQPGHPELLLLSAKLIHTDTAKAIDYLENAASIIFENCKRFCYGCEYLKLLNPDLCMDIVEEYVVQSPSRIDNTKPIVIDSNKSWCIKLLDKVTEACPGLGAALLLMGKLKMQLGDLSGALAALKKLLDSVDRTNAAGHLMMARILVKQGHYESASQTLEVGLSYNFKVMDDPLYHMILGTVAKENGDLEGAIRNLETAMSFAGLRPGHERSKVSSLSSSDKASLYLELSSAYAGLRKFGEARLLVEDMRSQLAGTTEEARAVIGSAELSLQMDEVERAIELLNSIRPGEPYYLQAHTKLAEIYLNRRKDRHSFAKCFRDLVENCPGSETYSMLGDAYLAIQEPERAIEAYELSLKSNPKDKALARKMGAALVKTHQYAKAIAYYKEAVKQEGCRDLKLDMAELYMKLKQFDKAEETLLEELNEGRGAHDIPALESRGKQLLLLAKVRERAGNLKGALSTLNEAKENQVRYVQRATMLPNLLDQKNVLAEICFTMAEHSTSVRDFNKAVDHYKEVLSYKPNDVKALLSLAKLYMQMNELDKCTQYCQILLNTEPNNEAACVMMADLAFRKVDFDTAAFHFRQLLLQKPTYWTALARLIEVSRRTGNIDDLAEWLTRAETAMDASKPEAGFFYCSGLLDWRTGKLSSALRNFNAARRDPEWGQQSIYNMIEICLDPDDDSSLSSEIFNDDDTEVEDSRSMALKTAQRLLQELNPKGNPHEMLTHRLLGNFFLMATKQKHNIERALQDCTSLASQDTLRDHVGPALGLATAHILLKQTPRARNHLKRVSKNTWTFEDAEYLERCWLLLADIYVQSSKYDMAAELLKRVLQHNATCVRAHELSGFVAEKEQNYREAAARYAQAWKYGGKFKLSIGYKLAYCCFKSKQFAEAIEACNEVLAISPEYPRIKKDILEKSINNLRTVAHEASIGSQERCPRVVITEATSFIARSLAYRILSDEIFGADQEIVLSLYDSGEQALLLQSVAIEITACAPNLLKDVVYSRDTSLAFAGADWVFFIGKSRDYNFSKSQELQDDPFFIESVLETKNIAIALEKFAKIDVKIITLGNTSARLISEYAQSIPKKNITSVTLVLQRLAASAIAKKTGRLPSDVKNLIIWGTNSRSVFPYCGHAKFSDEKSVIKEICDDKWLKKTLPKVPRSFLNLVESVFRKCRYRISEALALAEHCKLLVQGTPPGEWTCMSVVSDGSYDVTPGHFFSFPVYCRDGNWEIVRDLYVEDYCKRIIKDIIVALDEKIEAALKICRRANVSSIGSRKSLRKSIIKIT</sequence>
<dbReference type="PANTHER" id="PTHR14699:SF0">
    <property type="entry name" value="TETRATRICOPEPTIDE REPEAT PROTEIN 21 HOMOLOG"/>
    <property type="match status" value="1"/>
</dbReference>
<feature type="domain" description="Tetratricopeptide repeat protein 21A/21B N-terminal ARM repeat" evidence="7">
    <location>
        <begin position="11"/>
        <end position="234"/>
    </location>
</feature>
<dbReference type="EMBL" id="NNAY01001613">
    <property type="protein sequence ID" value="OXU23425.1"/>
    <property type="molecule type" value="Genomic_DNA"/>
</dbReference>